<evidence type="ECO:0000313" key="1">
    <source>
        <dbReference type="EMBL" id="KAJ0104851.1"/>
    </source>
</evidence>
<organism evidence="1 2">
    <name type="scientific">Pistacia atlantica</name>
    <dbReference type="NCBI Taxonomy" id="434234"/>
    <lineage>
        <taxon>Eukaryota</taxon>
        <taxon>Viridiplantae</taxon>
        <taxon>Streptophyta</taxon>
        <taxon>Embryophyta</taxon>
        <taxon>Tracheophyta</taxon>
        <taxon>Spermatophyta</taxon>
        <taxon>Magnoliopsida</taxon>
        <taxon>eudicotyledons</taxon>
        <taxon>Gunneridae</taxon>
        <taxon>Pentapetalae</taxon>
        <taxon>rosids</taxon>
        <taxon>malvids</taxon>
        <taxon>Sapindales</taxon>
        <taxon>Anacardiaceae</taxon>
        <taxon>Pistacia</taxon>
    </lineage>
</organism>
<sequence length="173" mass="19681">MYIDYLICFLLLEGGISDLSLLDPSMRATPLAPSEWRKRLEAVKDNDEASNSNLNTNLILLYVRNGIHFYLHPLGKQPHPKPLKTKYPVFSSPLFLPHFSRFFLLLSSSSLPTLFHLPARKIEDVVITFNQIMNGTLVILMVQEDLMWTALGALHLGNLKVRYDQSLYSNGHA</sequence>
<reference evidence="2" key="1">
    <citation type="journal article" date="2023" name="G3 (Bethesda)">
        <title>Genome assembly and association tests identify interacting loci associated with vigor, precocity, and sex in interspecific pistachio rootstocks.</title>
        <authorList>
            <person name="Palmer W."/>
            <person name="Jacygrad E."/>
            <person name="Sagayaradj S."/>
            <person name="Cavanaugh K."/>
            <person name="Han R."/>
            <person name="Bertier L."/>
            <person name="Beede B."/>
            <person name="Kafkas S."/>
            <person name="Golino D."/>
            <person name="Preece J."/>
            <person name="Michelmore R."/>
        </authorList>
    </citation>
    <scope>NUCLEOTIDE SEQUENCE [LARGE SCALE GENOMIC DNA]</scope>
</reference>
<accession>A0ACC1BYN1</accession>
<dbReference type="Proteomes" id="UP001164250">
    <property type="component" value="Chromosome 2"/>
</dbReference>
<evidence type="ECO:0000313" key="2">
    <source>
        <dbReference type="Proteomes" id="UP001164250"/>
    </source>
</evidence>
<gene>
    <name evidence="1" type="ORF">Patl1_19431</name>
</gene>
<name>A0ACC1BYN1_9ROSI</name>
<proteinExistence type="predicted"/>
<comment type="caution">
    <text evidence="1">The sequence shown here is derived from an EMBL/GenBank/DDBJ whole genome shotgun (WGS) entry which is preliminary data.</text>
</comment>
<keyword evidence="2" id="KW-1185">Reference proteome</keyword>
<dbReference type="EMBL" id="CM047898">
    <property type="protein sequence ID" value="KAJ0104851.1"/>
    <property type="molecule type" value="Genomic_DNA"/>
</dbReference>
<protein>
    <submittedName>
        <fullName evidence="1">Uncharacterized protein</fullName>
    </submittedName>
</protein>